<protein>
    <submittedName>
        <fullName evidence="1">Alpha-xenorhabdolysin family binary toxin subunit B</fullName>
    </submittedName>
</protein>
<gene>
    <name evidence="1" type="ORF">HU760_006100</name>
</gene>
<accession>A0ABS6Q7L3</accession>
<comment type="caution">
    <text evidence="1">The sequence shown here is derived from an EMBL/GenBank/DDBJ whole genome shotgun (WGS) entry which is preliminary data.</text>
</comment>
<reference evidence="1 2" key="1">
    <citation type="journal article" date="2020" name="Microorganisms">
        <title>Reliable Identification of Environmental Pseudomonas Isolates Using the rpoD Gene.</title>
        <authorList>
            <consortium name="The Broad Institute Genome Sequencing Platform"/>
            <person name="Girard L."/>
            <person name="Lood C."/>
            <person name="Rokni-Zadeh H."/>
            <person name="van Noort V."/>
            <person name="Lavigne R."/>
            <person name="De Mot R."/>
        </authorList>
    </citation>
    <scope>NUCLEOTIDE SEQUENCE [LARGE SCALE GENOMIC DNA]</scope>
    <source>
        <strain evidence="1 2">RD9SR1</strain>
    </source>
</reference>
<evidence type="ECO:0000313" key="2">
    <source>
        <dbReference type="Proteomes" id="UP000609530"/>
    </source>
</evidence>
<evidence type="ECO:0000313" key="1">
    <source>
        <dbReference type="EMBL" id="MBV4490171.1"/>
    </source>
</evidence>
<dbReference type="Proteomes" id="UP000609530">
    <property type="component" value="Unassembled WGS sequence"/>
</dbReference>
<dbReference type="EMBL" id="JABWRZ020000001">
    <property type="protein sequence ID" value="MBV4490171.1"/>
    <property type="molecule type" value="Genomic_DNA"/>
</dbReference>
<keyword evidence="2" id="KW-1185">Reference proteome</keyword>
<dbReference type="RefSeq" id="WP_186677661.1">
    <property type="nucleotide sequence ID" value="NZ_JABWRZ020000001.1"/>
</dbReference>
<proteinExistence type="predicted"/>
<dbReference type="InterPro" id="IPR047760">
    <property type="entry name" value="XaxB-like"/>
</dbReference>
<sequence length="311" mass="34793">MDVTNIDTVTPDFIKMQKAQDEIFQLIDTWDMKVLAGAREQLGLLRTLMLAVERSFNEFLIGAIVLLDDRAFVPRRRDADAHDGLSSVLSRLSQLYKELTKQNQRLELFSLSSFEEALPALQRLATSKQQQAVIFSQRLAELRQQKADILQAIEVFDSPSIATVLKGQIPSEEEIDQIAGLISNPKIDAGLIKLVTQKLAKHADALQGAKTFSDLSAARIRLDAKIEVALADQQQALHMQQVSQMELEAMTALCAIEPRRNEWLAELRKVEQECDAQTSKLSAIMDLEVATGALQELCAYLKSVHMAYDRS</sequence>
<dbReference type="NCBIfam" id="NF033927">
    <property type="entry name" value="alph_xenorhab_B"/>
    <property type="match status" value="1"/>
</dbReference>
<name>A0ABS6Q7L3_9PSED</name>
<organism evidence="1 2">
    <name type="scientific">Pseudomonas oryzicola</name>
    <dbReference type="NCBI Taxonomy" id="485876"/>
    <lineage>
        <taxon>Bacteria</taxon>
        <taxon>Pseudomonadati</taxon>
        <taxon>Pseudomonadota</taxon>
        <taxon>Gammaproteobacteria</taxon>
        <taxon>Pseudomonadales</taxon>
        <taxon>Pseudomonadaceae</taxon>
        <taxon>Pseudomonas</taxon>
    </lineage>
</organism>